<dbReference type="InterPro" id="IPR043128">
    <property type="entry name" value="Rev_trsase/Diguanyl_cyclase"/>
</dbReference>
<dbReference type="PROSITE" id="PS50887">
    <property type="entry name" value="GGDEF"/>
    <property type="match status" value="1"/>
</dbReference>
<protein>
    <submittedName>
        <fullName evidence="10">EAL domain-containing protein</fullName>
    </submittedName>
</protein>
<proteinExistence type="predicted"/>
<accession>A0ABV7HR90</accession>
<feature type="domain" description="PAC" evidence="6">
    <location>
        <begin position="377"/>
        <end position="428"/>
    </location>
</feature>
<name>A0ABV7HR90_9GAMM</name>
<dbReference type="InterPro" id="IPR029787">
    <property type="entry name" value="Nucleotide_cyclase"/>
</dbReference>
<feature type="transmembrane region" description="Helical" evidence="5">
    <location>
        <begin position="261"/>
        <end position="282"/>
    </location>
</feature>
<evidence type="ECO:0000256" key="5">
    <source>
        <dbReference type="SAM" id="Phobius"/>
    </source>
</evidence>
<dbReference type="InterPro" id="IPR042240">
    <property type="entry name" value="CHASE_sf"/>
</dbReference>
<evidence type="ECO:0000256" key="2">
    <source>
        <dbReference type="ARBA" id="ARBA00022692"/>
    </source>
</evidence>
<organism evidence="10 11">
    <name type="scientific">Gilvimarinus japonicus</name>
    <dbReference type="NCBI Taxonomy" id="1796469"/>
    <lineage>
        <taxon>Bacteria</taxon>
        <taxon>Pseudomonadati</taxon>
        <taxon>Pseudomonadota</taxon>
        <taxon>Gammaproteobacteria</taxon>
        <taxon>Cellvibrionales</taxon>
        <taxon>Cellvibrionaceae</taxon>
        <taxon>Gilvimarinus</taxon>
    </lineage>
</organism>
<keyword evidence="11" id="KW-1185">Reference proteome</keyword>
<dbReference type="InterPro" id="IPR035919">
    <property type="entry name" value="EAL_sf"/>
</dbReference>
<dbReference type="EMBL" id="JBHRTL010000004">
    <property type="protein sequence ID" value="MFC3154147.1"/>
    <property type="molecule type" value="Genomic_DNA"/>
</dbReference>
<dbReference type="InterPro" id="IPR006189">
    <property type="entry name" value="CHASE_dom"/>
</dbReference>
<dbReference type="PANTHER" id="PTHR44757">
    <property type="entry name" value="DIGUANYLATE CYCLASE DGCP"/>
    <property type="match status" value="1"/>
</dbReference>
<dbReference type="Gene3D" id="3.30.450.20">
    <property type="entry name" value="PAS domain"/>
    <property type="match status" value="1"/>
</dbReference>
<feature type="domain" description="GGDEF" evidence="9">
    <location>
        <begin position="460"/>
        <end position="593"/>
    </location>
</feature>
<dbReference type="InterPro" id="IPR000160">
    <property type="entry name" value="GGDEF_dom"/>
</dbReference>
<sequence length="860" mass="96493">MKLDNLKRNPAAKWALSMFVALLLAAAATEVMLERHFRESALHDKQQQVTQQLSAYAAELSGAINNNLSLISGLAAHIGLFPDISQAEFEDYASTVFRQEPLLKNLAAAPNLIIRYIHPMAGNEAALGVDYRQLPKQMAAINTLNRRGELNLAGPLTLVQGGEAVIGRVAVFTRNDSFWGIVSAPMMTKDLYQTAGLLKDDLPIDIAIRGRDGLGQNGEVFLGDSALFADQRSIITTFSVGRGSWQMAGRPPHGWEDESNVIWVLRGAFLVIALMLLMAIASRYQQMRRDLRYQKTLQKSEALLREVGKLALVGGWQLSPQKDELVVTLWGEQTAKVLGMEYQTPSPTLNQILARFDATQAKTLKSAIIDASLGVPFDIELNFFCEKLGKCWVRIIGKPLEDTNPPYSVLGSMQDITERKRFTEKIQQQAIYDQLTGLPNRLLFQNRLSKAIAKSQRDHNKLAILFIDLDNFKPVNDNLGHSAGDRLLQSVGTRIKACVRATDTVARYSGDEFIVILHDVYDAKIAVSVAEHIIKAISQVYNIDSNHVFCGASVGISMYPDDGDNVESLVSKADQAMYGVKRSGRNGWQFFTKNMQIDSEKRHLLSTQLVTAIDKQEFSVYYQPIVDLTDNRVSKCEALVRWFRAGKQIPTDEFITLAEETGRINEIDRFVLATASEQLIALSQRLNYAISLSINVSPRVFSSKDDSLDRWLALITKASEQLDITVEITERLLIEESDRIMWVLTKLKSLGITIAIDDFGTGYSSLSYLTKFPIDIIKIDQSFIKKLGQEKIPEALTETMIDLSHKLNLEVVAEGIETLEQLNYLRHWQCDYGQGYYFNKPLPTASFIQLIEQEQRHRYT</sequence>
<evidence type="ECO:0000259" key="6">
    <source>
        <dbReference type="PROSITE" id="PS50113"/>
    </source>
</evidence>
<keyword evidence="3 5" id="KW-1133">Transmembrane helix</keyword>
<comment type="subcellular location">
    <subcellularLocation>
        <location evidence="1">Membrane</location>
    </subcellularLocation>
</comment>
<keyword evidence="4 5" id="KW-0472">Membrane</keyword>
<feature type="domain" description="CHASE" evidence="7">
    <location>
        <begin position="100"/>
        <end position="248"/>
    </location>
</feature>
<evidence type="ECO:0000256" key="1">
    <source>
        <dbReference type="ARBA" id="ARBA00004370"/>
    </source>
</evidence>
<reference evidence="11" key="1">
    <citation type="journal article" date="2019" name="Int. J. Syst. Evol. Microbiol.">
        <title>The Global Catalogue of Microorganisms (GCM) 10K type strain sequencing project: providing services to taxonomists for standard genome sequencing and annotation.</title>
        <authorList>
            <consortium name="The Broad Institute Genomics Platform"/>
            <consortium name="The Broad Institute Genome Sequencing Center for Infectious Disease"/>
            <person name="Wu L."/>
            <person name="Ma J."/>
        </authorList>
    </citation>
    <scope>NUCLEOTIDE SEQUENCE [LARGE SCALE GENOMIC DNA]</scope>
    <source>
        <strain evidence="11">KCTC 52141</strain>
    </source>
</reference>
<comment type="caution">
    <text evidence="10">The sequence shown here is derived from an EMBL/GenBank/DDBJ whole genome shotgun (WGS) entry which is preliminary data.</text>
</comment>
<dbReference type="Gene3D" id="3.30.450.350">
    <property type="entry name" value="CHASE domain"/>
    <property type="match status" value="1"/>
</dbReference>
<dbReference type="PROSITE" id="PS50839">
    <property type="entry name" value="CHASE"/>
    <property type="match status" value="1"/>
</dbReference>
<dbReference type="InterPro" id="IPR000700">
    <property type="entry name" value="PAS-assoc_C"/>
</dbReference>
<dbReference type="SUPFAM" id="SSF141868">
    <property type="entry name" value="EAL domain-like"/>
    <property type="match status" value="1"/>
</dbReference>
<dbReference type="CDD" id="cd01949">
    <property type="entry name" value="GGDEF"/>
    <property type="match status" value="1"/>
</dbReference>
<evidence type="ECO:0000256" key="4">
    <source>
        <dbReference type="ARBA" id="ARBA00023136"/>
    </source>
</evidence>
<dbReference type="Gene3D" id="3.30.70.270">
    <property type="match status" value="1"/>
</dbReference>
<dbReference type="SUPFAM" id="SSF55073">
    <property type="entry name" value="Nucleotide cyclase"/>
    <property type="match status" value="1"/>
</dbReference>
<dbReference type="SMART" id="SM00052">
    <property type="entry name" value="EAL"/>
    <property type="match status" value="1"/>
</dbReference>
<dbReference type="Pfam" id="PF00990">
    <property type="entry name" value="GGDEF"/>
    <property type="match status" value="1"/>
</dbReference>
<dbReference type="NCBIfam" id="TIGR00254">
    <property type="entry name" value="GGDEF"/>
    <property type="match status" value="1"/>
</dbReference>
<evidence type="ECO:0000256" key="3">
    <source>
        <dbReference type="ARBA" id="ARBA00022989"/>
    </source>
</evidence>
<feature type="domain" description="EAL" evidence="8">
    <location>
        <begin position="602"/>
        <end position="855"/>
    </location>
</feature>
<dbReference type="InterPro" id="IPR052155">
    <property type="entry name" value="Biofilm_reg_signaling"/>
</dbReference>
<dbReference type="Pfam" id="PF03924">
    <property type="entry name" value="CHASE"/>
    <property type="match status" value="1"/>
</dbReference>
<evidence type="ECO:0000259" key="8">
    <source>
        <dbReference type="PROSITE" id="PS50883"/>
    </source>
</evidence>
<dbReference type="Pfam" id="PF00563">
    <property type="entry name" value="EAL"/>
    <property type="match status" value="1"/>
</dbReference>
<gene>
    <name evidence="10" type="ORF">ACFOEB_02960</name>
</gene>
<dbReference type="SMART" id="SM01079">
    <property type="entry name" value="CHASE"/>
    <property type="match status" value="1"/>
</dbReference>
<dbReference type="RefSeq" id="WP_382414264.1">
    <property type="nucleotide sequence ID" value="NZ_AP031500.1"/>
</dbReference>
<dbReference type="InterPro" id="IPR001633">
    <property type="entry name" value="EAL_dom"/>
</dbReference>
<evidence type="ECO:0000313" key="10">
    <source>
        <dbReference type="EMBL" id="MFC3154147.1"/>
    </source>
</evidence>
<evidence type="ECO:0000259" key="9">
    <source>
        <dbReference type="PROSITE" id="PS50887"/>
    </source>
</evidence>
<dbReference type="SMART" id="SM00267">
    <property type="entry name" value="GGDEF"/>
    <property type="match status" value="1"/>
</dbReference>
<dbReference type="PROSITE" id="PS50883">
    <property type="entry name" value="EAL"/>
    <property type="match status" value="1"/>
</dbReference>
<dbReference type="CDD" id="cd01948">
    <property type="entry name" value="EAL"/>
    <property type="match status" value="1"/>
</dbReference>
<evidence type="ECO:0000259" key="7">
    <source>
        <dbReference type="PROSITE" id="PS50839"/>
    </source>
</evidence>
<evidence type="ECO:0000313" key="11">
    <source>
        <dbReference type="Proteomes" id="UP001595548"/>
    </source>
</evidence>
<dbReference type="Proteomes" id="UP001595548">
    <property type="component" value="Unassembled WGS sequence"/>
</dbReference>
<dbReference type="Gene3D" id="3.20.20.450">
    <property type="entry name" value="EAL domain"/>
    <property type="match status" value="1"/>
</dbReference>
<dbReference type="PROSITE" id="PS50113">
    <property type="entry name" value="PAC"/>
    <property type="match status" value="1"/>
</dbReference>
<dbReference type="PANTHER" id="PTHR44757:SF2">
    <property type="entry name" value="BIOFILM ARCHITECTURE MAINTENANCE PROTEIN MBAA"/>
    <property type="match status" value="1"/>
</dbReference>
<keyword evidence="2 5" id="KW-0812">Transmembrane</keyword>